<evidence type="ECO:0000313" key="12">
    <source>
        <dbReference type="Proteomes" id="UP000478052"/>
    </source>
</evidence>
<comment type="caution">
    <text evidence="11">The sequence shown here is derived from an EMBL/GenBank/DDBJ whole genome shotgun (WGS) entry which is preliminary data.</text>
</comment>
<evidence type="ECO:0000256" key="1">
    <source>
        <dbReference type="ARBA" id="ARBA00004370"/>
    </source>
</evidence>
<dbReference type="GO" id="GO:0030150">
    <property type="term" value="P:protein import into mitochondrial matrix"/>
    <property type="evidence" value="ECO:0007669"/>
    <property type="project" value="TreeGrafter"/>
</dbReference>
<accession>A0A6G0YMK6</accession>
<gene>
    <name evidence="11" type="ORF">FWK35_00011409</name>
</gene>
<comment type="function">
    <text evidence="7">Has antibacterial activity against a variety of bacteria including S.aureus, P.aeruginosa and M.tuberculosis. Acts by inducing bacterial membrane breakage.</text>
</comment>
<dbReference type="Pfam" id="PF10247">
    <property type="entry name" value="Romo1"/>
    <property type="match status" value="1"/>
</dbReference>
<dbReference type="OrthoDB" id="5409308at2759"/>
<dbReference type="PANTHER" id="PTHR28525">
    <property type="entry name" value="REACTIVE OXYGEN SPECIES MODULATOR 1"/>
    <property type="match status" value="1"/>
</dbReference>
<proteinExistence type="inferred from homology"/>
<evidence type="ECO:0000313" key="11">
    <source>
        <dbReference type="EMBL" id="KAF0758715.1"/>
    </source>
</evidence>
<evidence type="ECO:0000256" key="7">
    <source>
        <dbReference type="ARBA" id="ARBA00025225"/>
    </source>
</evidence>
<comment type="similarity">
    <text evidence="2">Belongs to the MGR2 family.</text>
</comment>
<dbReference type="InterPro" id="IPR018450">
    <property type="entry name" value="Romo1/Mgr2"/>
</dbReference>
<dbReference type="PANTHER" id="PTHR28525:SF1">
    <property type="entry name" value="REACTIVE OXYGEN SPECIES MODULATOR 1"/>
    <property type="match status" value="1"/>
</dbReference>
<evidence type="ECO:0000256" key="6">
    <source>
        <dbReference type="ARBA" id="ARBA00023136"/>
    </source>
</evidence>
<evidence type="ECO:0000256" key="10">
    <source>
        <dbReference type="SAM" id="Phobius"/>
    </source>
</evidence>
<evidence type="ECO:0000256" key="3">
    <source>
        <dbReference type="ARBA" id="ARBA00016275"/>
    </source>
</evidence>
<dbReference type="EMBL" id="VUJU01003225">
    <property type="protein sequence ID" value="KAF0758715.1"/>
    <property type="molecule type" value="Genomic_DNA"/>
</dbReference>
<dbReference type="SMART" id="SM01378">
    <property type="entry name" value="Romo1"/>
    <property type="match status" value="1"/>
</dbReference>
<comment type="function">
    <text evidence="8">Induces production of reactive oxygen species (ROS) which are necessary for cell proliferation. May play a role in inducing oxidative DNA damage and replicative senescence. May play a role in the coordination of mitochondrial morphology and cell proliferation.</text>
</comment>
<organism evidence="11 12">
    <name type="scientific">Aphis craccivora</name>
    <name type="common">Cowpea aphid</name>
    <dbReference type="NCBI Taxonomy" id="307492"/>
    <lineage>
        <taxon>Eukaryota</taxon>
        <taxon>Metazoa</taxon>
        <taxon>Ecdysozoa</taxon>
        <taxon>Arthropoda</taxon>
        <taxon>Hexapoda</taxon>
        <taxon>Insecta</taxon>
        <taxon>Pterygota</taxon>
        <taxon>Neoptera</taxon>
        <taxon>Paraneoptera</taxon>
        <taxon>Hemiptera</taxon>
        <taxon>Sternorrhyncha</taxon>
        <taxon>Aphidomorpha</taxon>
        <taxon>Aphidoidea</taxon>
        <taxon>Aphididae</taxon>
        <taxon>Aphidini</taxon>
        <taxon>Aphis</taxon>
        <taxon>Aphis</taxon>
    </lineage>
</organism>
<keyword evidence="5 10" id="KW-1133">Transmembrane helix</keyword>
<keyword evidence="4 10" id="KW-0812">Transmembrane</keyword>
<dbReference type="Proteomes" id="UP000478052">
    <property type="component" value="Unassembled WGS sequence"/>
</dbReference>
<dbReference type="AlphaFoldDB" id="A0A6G0YMK6"/>
<evidence type="ECO:0000256" key="5">
    <source>
        <dbReference type="ARBA" id="ARBA00022989"/>
    </source>
</evidence>
<dbReference type="GO" id="GO:0045039">
    <property type="term" value="P:protein insertion into mitochondrial inner membrane"/>
    <property type="evidence" value="ECO:0007669"/>
    <property type="project" value="TreeGrafter"/>
</dbReference>
<evidence type="ECO:0000256" key="8">
    <source>
        <dbReference type="ARBA" id="ARBA00025243"/>
    </source>
</evidence>
<evidence type="ECO:0000256" key="2">
    <source>
        <dbReference type="ARBA" id="ARBA00007839"/>
    </source>
</evidence>
<evidence type="ECO:0000256" key="9">
    <source>
        <dbReference type="ARBA" id="ARBA00032686"/>
    </source>
</evidence>
<keyword evidence="6 10" id="KW-0472">Membrane</keyword>
<evidence type="ECO:0000256" key="4">
    <source>
        <dbReference type="ARBA" id="ARBA00022692"/>
    </source>
</evidence>
<name>A0A6G0YMK6_APHCR</name>
<protein>
    <recommendedName>
        <fullName evidence="3">Reactive oxygen species modulator 1</fullName>
    </recommendedName>
    <alternativeName>
        <fullName evidence="9">Protein MGR2 homolog</fullName>
    </alternativeName>
</protein>
<dbReference type="GO" id="GO:0005744">
    <property type="term" value="C:TIM23 mitochondrial import inner membrane translocase complex"/>
    <property type="evidence" value="ECO:0007669"/>
    <property type="project" value="TreeGrafter"/>
</dbReference>
<keyword evidence="12" id="KW-1185">Reference proteome</keyword>
<comment type="subcellular location">
    <subcellularLocation>
        <location evidence="1">Membrane</location>
    </subcellularLocation>
</comment>
<sequence length="81" mass="8294">MPVTSTSLYGGQGKPSCYDRVSTSFMMGATIGITIGILFGGIGGLRSGFRGRELISSMGKTMLQSGGTFGTFMGVGAALRC</sequence>
<feature type="transmembrane region" description="Helical" evidence="10">
    <location>
        <begin position="25"/>
        <end position="45"/>
    </location>
</feature>
<reference evidence="11 12" key="1">
    <citation type="submission" date="2019-08" db="EMBL/GenBank/DDBJ databases">
        <title>Whole genome of Aphis craccivora.</title>
        <authorList>
            <person name="Voronova N.V."/>
            <person name="Shulinski R.S."/>
            <person name="Bandarenka Y.V."/>
            <person name="Zhorov D.G."/>
            <person name="Warner D."/>
        </authorList>
    </citation>
    <scope>NUCLEOTIDE SEQUENCE [LARGE SCALE GENOMIC DNA]</scope>
    <source>
        <strain evidence="11">180601</strain>
        <tissue evidence="11">Whole Body</tissue>
    </source>
</reference>